<evidence type="ECO:0000256" key="1">
    <source>
        <dbReference type="SAM" id="SignalP"/>
    </source>
</evidence>
<dbReference type="InterPro" id="IPR006311">
    <property type="entry name" value="TAT_signal"/>
</dbReference>
<accession>A0ABS6YJ29</accession>
<sequence>MTHTWRRTLTAAGAVAAAVAATLTSAEPAAAAMPFGSVDPGTVSQFRLNQVVAPGGAQGTDAAVAAVERTGAVKNVDVSTVLNTGGNTGIAGLCHDTGLSASLKPSGYCWKAADDRSSNWNATEGGWTPQGLSLPYSDSGPAADGQWKGIPAYAATWHHGTDMGNPDPAKRRGDEYARLSLVSTKSGTPNYHNLLLVQPSVKADGTGDFQVVPGNHVDGVVWYGDRAFVANGRYLQVYDLRHIWKLNKQDKEVGITGTTSSGIWHNYAVPMVAMYRTTTGSAACTVTAGTTPCLNSLSLDRTGGQDALVSAEYKKDAAGGRVVRWPLDATTKLPQGHASAAYSSPVWSMQGAATDGTNWYMAGTCPTGAGGGTAEDPYSCIHKAQANTAPHVMTAAPVYTQNLGYSWSTDRLWGINERINSTAGRRVVFSVNTP</sequence>
<name>A0ABS6YJ29_9ACTN</name>
<evidence type="ECO:0008006" key="4">
    <source>
        <dbReference type="Google" id="ProtNLM"/>
    </source>
</evidence>
<comment type="caution">
    <text evidence="2">The sequence shown here is derived from an EMBL/GenBank/DDBJ whole genome shotgun (WGS) entry which is preliminary data.</text>
</comment>
<reference evidence="2 3" key="1">
    <citation type="submission" date="2019-11" db="EMBL/GenBank/DDBJ databases">
        <authorList>
            <person name="Ay H."/>
        </authorList>
    </citation>
    <scope>NUCLEOTIDE SEQUENCE [LARGE SCALE GENOMIC DNA]</scope>
    <source>
        <strain evidence="2 3">BG9H</strain>
    </source>
</reference>
<gene>
    <name evidence="2" type="ORF">GKQ77_07390</name>
</gene>
<feature type="chain" id="PRO_5045482525" description="Secreted protein" evidence="1">
    <location>
        <begin position="32"/>
        <end position="434"/>
    </location>
</feature>
<dbReference type="RefSeq" id="WP_219687906.1">
    <property type="nucleotide sequence ID" value="NZ_WMBF01000045.1"/>
</dbReference>
<keyword evidence="1" id="KW-0732">Signal</keyword>
<dbReference type="PROSITE" id="PS51318">
    <property type="entry name" value="TAT"/>
    <property type="match status" value="1"/>
</dbReference>
<keyword evidence="3" id="KW-1185">Reference proteome</keyword>
<protein>
    <recommendedName>
        <fullName evidence="4">Secreted protein</fullName>
    </recommendedName>
</protein>
<organism evidence="2 3">
    <name type="scientific">Streptomyces anatolicus</name>
    <dbReference type="NCBI Taxonomy" id="2675858"/>
    <lineage>
        <taxon>Bacteria</taxon>
        <taxon>Bacillati</taxon>
        <taxon>Actinomycetota</taxon>
        <taxon>Actinomycetes</taxon>
        <taxon>Kitasatosporales</taxon>
        <taxon>Streptomycetaceae</taxon>
        <taxon>Streptomyces</taxon>
    </lineage>
</organism>
<dbReference type="Proteomes" id="UP001197114">
    <property type="component" value="Unassembled WGS sequence"/>
</dbReference>
<feature type="signal peptide" evidence="1">
    <location>
        <begin position="1"/>
        <end position="31"/>
    </location>
</feature>
<proteinExistence type="predicted"/>
<dbReference type="EMBL" id="WMBF01000045">
    <property type="protein sequence ID" value="MBW5421390.1"/>
    <property type="molecule type" value="Genomic_DNA"/>
</dbReference>
<evidence type="ECO:0000313" key="2">
    <source>
        <dbReference type="EMBL" id="MBW5421390.1"/>
    </source>
</evidence>
<evidence type="ECO:0000313" key="3">
    <source>
        <dbReference type="Proteomes" id="UP001197114"/>
    </source>
</evidence>